<dbReference type="EMBL" id="JAENII010000005">
    <property type="protein sequence ID" value="MBK1827202.1"/>
    <property type="molecule type" value="Genomic_DNA"/>
</dbReference>
<accession>A0A934RCR7</accession>
<keyword evidence="2" id="KW-1185">Reference proteome</keyword>
<dbReference type="Proteomes" id="UP000658278">
    <property type="component" value="Unassembled WGS sequence"/>
</dbReference>
<name>A0A934RCR7_9BACT</name>
<protein>
    <submittedName>
        <fullName evidence="1">Uncharacterized protein</fullName>
    </submittedName>
</protein>
<dbReference type="AlphaFoldDB" id="A0A934RCR7"/>
<proteinExistence type="predicted"/>
<gene>
    <name evidence="1" type="ORF">JIN81_09225</name>
</gene>
<organism evidence="1 2">
    <name type="scientific">Haloferula rosea</name>
    <dbReference type="NCBI Taxonomy" id="490093"/>
    <lineage>
        <taxon>Bacteria</taxon>
        <taxon>Pseudomonadati</taxon>
        <taxon>Verrucomicrobiota</taxon>
        <taxon>Verrucomicrobiia</taxon>
        <taxon>Verrucomicrobiales</taxon>
        <taxon>Verrucomicrobiaceae</taxon>
        <taxon>Haloferula</taxon>
    </lineage>
</organism>
<comment type="caution">
    <text evidence="1">The sequence shown here is derived from an EMBL/GenBank/DDBJ whole genome shotgun (WGS) entry which is preliminary data.</text>
</comment>
<evidence type="ECO:0000313" key="2">
    <source>
        <dbReference type="Proteomes" id="UP000658278"/>
    </source>
</evidence>
<evidence type="ECO:0000313" key="1">
    <source>
        <dbReference type="EMBL" id="MBK1827202.1"/>
    </source>
</evidence>
<reference evidence="1" key="1">
    <citation type="submission" date="2021-01" db="EMBL/GenBank/DDBJ databases">
        <title>Modified the classification status of verrucomicrobia.</title>
        <authorList>
            <person name="Feng X."/>
        </authorList>
    </citation>
    <scope>NUCLEOTIDE SEQUENCE</scope>
    <source>
        <strain evidence="1">KCTC 22201</strain>
    </source>
</reference>
<dbReference type="RefSeq" id="WP_234044613.1">
    <property type="nucleotide sequence ID" value="NZ_JAENII010000005.1"/>
</dbReference>
<sequence length="168" mass="19185">MKTSLFFGLLSLLMCTSSCDKRAPVAGGSSLAVIPNGVKEDQINLWYRTSRALRIKIAEEGVEVDPEVVEMINFSIIENYFPLFLYQRDYEKINQTHLDMAKYAYASLPPERRNQIFHIKDDDSFDALVETEVLSSFGFRGKEIKTLADFNIARTEYFNALNNLPGKQ</sequence>